<dbReference type="PANTHER" id="PTHR10030:SF37">
    <property type="entry name" value="ALPHA-L-FUCOSIDASE-RELATED"/>
    <property type="match status" value="1"/>
</dbReference>
<evidence type="ECO:0000256" key="2">
    <source>
        <dbReference type="ARBA" id="ARBA00007951"/>
    </source>
</evidence>
<evidence type="ECO:0000256" key="3">
    <source>
        <dbReference type="ARBA" id="ARBA00012662"/>
    </source>
</evidence>
<gene>
    <name evidence="10" type="primary">fucA</name>
    <name evidence="10" type="ORF">GCM10011532_24920</name>
</gene>
<keyword evidence="4 7" id="KW-0732">Signal</keyword>
<dbReference type="PRINTS" id="PR00741">
    <property type="entry name" value="GLHYDRLASE29"/>
</dbReference>
<keyword evidence="5" id="KW-0378">Hydrolase</keyword>
<dbReference type="InterPro" id="IPR000933">
    <property type="entry name" value="Glyco_hydro_29"/>
</dbReference>
<name>A0ABQ1WQ60_9FLAO</name>
<dbReference type="InterPro" id="IPR057739">
    <property type="entry name" value="Glyco_hydro_29_N"/>
</dbReference>
<feature type="domain" description="Alpha-L-fucosidase C-terminal" evidence="9">
    <location>
        <begin position="433"/>
        <end position="518"/>
    </location>
</feature>
<evidence type="ECO:0000256" key="1">
    <source>
        <dbReference type="ARBA" id="ARBA00004071"/>
    </source>
</evidence>
<dbReference type="Gene3D" id="2.60.40.1180">
    <property type="entry name" value="Golgi alpha-mannosidase II"/>
    <property type="match status" value="1"/>
</dbReference>
<evidence type="ECO:0000256" key="7">
    <source>
        <dbReference type="SAM" id="SignalP"/>
    </source>
</evidence>
<evidence type="ECO:0000259" key="9">
    <source>
        <dbReference type="Pfam" id="PF16757"/>
    </source>
</evidence>
<comment type="function">
    <text evidence="1">Alpha-L-fucosidase is responsible for hydrolyzing the alpha-1,6-linked fucose joined to the reducing-end N-acetylglucosamine of the carbohydrate moieties of glycoproteins.</text>
</comment>
<dbReference type="Proteomes" id="UP000605733">
    <property type="component" value="Unassembled WGS sequence"/>
</dbReference>
<organism evidence="10 11">
    <name type="scientific">Christiangramia forsetii</name>
    <dbReference type="NCBI Taxonomy" id="411153"/>
    <lineage>
        <taxon>Bacteria</taxon>
        <taxon>Pseudomonadati</taxon>
        <taxon>Bacteroidota</taxon>
        <taxon>Flavobacteriia</taxon>
        <taxon>Flavobacteriales</taxon>
        <taxon>Flavobacteriaceae</taxon>
        <taxon>Christiangramia</taxon>
    </lineage>
</organism>
<evidence type="ECO:0000256" key="4">
    <source>
        <dbReference type="ARBA" id="ARBA00022729"/>
    </source>
</evidence>
<dbReference type="Pfam" id="PF16757">
    <property type="entry name" value="Fucosidase_C"/>
    <property type="match status" value="1"/>
</dbReference>
<keyword evidence="11" id="KW-1185">Reference proteome</keyword>
<sequence length="521" mass="60410">MFRPKQILVYMFSLVLLSACGQGEKKMDLGNMQNFSQSDSTVNFQPNWESIKENYEDPKWFNDQKFGIFIHWGAYSVPAYGSEWYPRLMYMDTAVFTAQLDHQSSGPSDVYKHHVKEWGKQKDFGYKDFIPMFKGEKFNAEEWISLFKKAGAKYIIPVADHHDGFAMYDSKTTRWNSVDMGPNRDILGELFQEGRKQDMIMGASSHFAFNWSFYNKKDHFDTTNPEYADLYSSKGQNLEEPVSEEFKKRWWNRTTDLIDNYQPEILWFDFYLDIPDFEELRPKIAAYYYNKGNEWGKEVVINDKNFNHEAFPEGTVIYDLERGKLPGIRKLPWQTDTSIGKNSWSHVTNWESKNTNQLIDDLVDIVSKNGNLLLNVGPKADGTIPEDQKKILLQIGDWLDVNGEAIYETEYWETFGEGPTEVKKGHHSEGENKDFTGQDIRFTKKGDKLFAIMMAWPEDGKVNIESLGDNSEFGRDFKVKNIRLLGSDAKVKFVRNEKGLKVENLGKKSGDYAHVLELTKA</sequence>
<dbReference type="RefSeq" id="WP_011709588.1">
    <property type="nucleotide sequence ID" value="NZ_BMIX01000005.1"/>
</dbReference>
<dbReference type="PROSITE" id="PS51257">
    <property type="entry name" value="PROKAR_LIPOPROTEIN"/>
    <property type="match status" value="1"/>
</dbReference>
<dbReference type="Gene3D" id="3.20.20.80">
    <property type="entry name" value="Glycosidases"/>
    <property type="match status" value="1"/>
</dbReference>
<protein>
    <recommendedName>
        <fullName evidence="3">alpha-L-fucosidase</fullName>
        <ecNumber evidence="3">3.2.1.51</ecNumber>
    </recommendedName>
</protein>
<dbReference type="InterPro" id="IPR016286">
    <property type="entry name" value="FUC_metazoa-typ"/>
</dbReference>
<reference evidence="11" key="1">
    <citation type="journal article" date="2019" name="Int. J. Syst. Evol. Microbiol.">
        <title>The Global Catalogue of Microorganisms (GCM) 10K type strain sequencing project: providing services to taxonomists for standard genome sequencing and annotation.</title>
        <authorList>
            <consortium name="The Broad Institute Genomics Platform"/>
            <consortium name="The Broad Institute Genome Sequencing Center for Infectious Disease"/>
            <person name="Wu L."/>
            <person name="Ma J."/>
        </authorList>
    </citation>
    <scope>NUCLEOTIDE SEQUENCE [LARGE SCALE GENOMIC DNA]</scope>
    <source>
        <strain evidence="11">CGMCC 1.15422</strain>
    </source>
</reference>
<dbReference type="SMART" id="SM00812">
    <property type="entry name" value="Alpha_L_fucos"/>
    <property type="match status" value="1"/>
</dbReference>
<dbReference type="EMBL" id="BMIX01000005">
    <property type="protein sequence ID" value="GGG40198.1"/>
    <property type="molecule type" value="Genomic_DNA"/>
</dbReference>
<comment type="caution">
    <text evidence="10">The sequence shown here is derived from an EMBL/GenBank/DDBJ whole genome shotgun (WGS) entry which is preliminary data.</text>
</comment>
<dbReference type="EC" id="3.2.1.51" evidence="3"/>
<evidence type="ECO:0000313" key="11">
    <source>
        <dbReference type="Proteomes" id="UP000605733"/>
    </source>
</evidence>
<accession>A0ABQ1WQ60</accession>
<evidence type="ECO:0000313" key="10">
    <source>
        <dbReference type="EMBL" id="GGG40198.1"/>
    </source>
</evidence>
<dbReference type="Pfam" id="PF01120">
    <property type="entry name" value="Alpha_L_fucos"/>
    <property type="match status" value="1"/>
</dbReference>
<dbReference type="InterPro" id="IPR013780">
    <property type="entry name" value="Glyco_hydro_b"/>
</dbReference>
<feature type="domain" description="Glycoside hydrolase family 29 N-terminal" evidence="8">
    <location>
        <begin position="36"/>
        <end position="404"/>
    </location>
</feature>
<evidence type="ECO:0000259" key="8">
    <source>
        <dbReference type="Pfam" id="PF01120"/>
    </source>
</evidence>
<feature type="chain" id="PRO_5047478353" description="alpha-L-fucosidase" evidence="7">
    <location>
        <begin position="22"/>
        <end position="521"/>
    </location>
</feature>
<dbReference type="InterPro" id="IPR031919">
    <property type="entry name" value="Fucosidase_C"/>
</dbReference>
<dbReference type="PANTHER" id="PTHR10030">
    <property type="entry name" value="ALPHA-L-FUCOSIDASE"/>
    <property type="match status" value="1"/>
</dbReference>
<evidence type="ECO:0000256" key="5">
    <source>
        <dbReference type="ARBA" id="ARBA00022801"/>
    </source>
</evidence>
<evidence type="ECO:0000256" key="6">
    <source>
        <dbReference type="ARBA" id="ARBA00023295"/>
    </source>
</evidence>
<proteinExistence type="inferred from homology"/>
<dbReference type="SUPFAM" id="SSF51445">
    <property type="entry name" value="(Trans)glycosidases"/>
    <property type="match status" value="1"/>
</dbReference>
<dbReference type="PIRSF" id="PIRSF001092">
    <property type="entry name" value="Alpha-L-fucosidase"/>
    <property type="match status" value="1"/>
</dbReference>
<comment type="similarity">
    <text evidence="2">Belongs to the glycosyl hydrolase 29 family.</text>
</comment>
<dbReference type="InterPro" id="IPR017853">
    <property type="entry name" value="GH"/>
</dbReference>
<feature type="signal peptide" evidence="7">
    <location>
        <begin position="1"/>
        <end position="21"/>
    </location>
</feature>
<keyword evidence="6" id="KW-0326">Glycosidase</keyword>